<gene>
    <name evidence="1" type="ORF">FAA97_04270</name>
</gene>
<proteinExistence type="predicted"/>
<dbReference type="AlphaFoldDB" id="A0A4S8P5G7"/>
<reference evidence="1 2" key="1">
    <citation type="submission" date="2019-04" db="EMBL/GenBank/DDBJ databases">
        <title>Genome sequence of strain shin9-1.</title>
        <authorList>
            <person name="Gao J."/>
            <person name="Sun J."/>
        </authorList>
    </citation>
    <scope>NUCLEOTIDE SEQUENCE [LARGE SCALE GENOMIC DNA]</scope>
    <source>
        <strain evidence="2">shin9-1</strain>
    </source>
</reference>
<evidence type="ECO:0000313" key="1">
    <source>
        <dbReference type="EMBL" id="THV25417.1"/>
    </source>
</evidence>
<dbReference type="Proteomes" id="UP000308828">
    <property type="component" value="Unassembled WGS sequence"/>
</dbReference>
<sequence length="132" mass="14717">MFDGSVDLGKFNRDEPFRHARHTRFDLAKFGRAYHQDRIFRDGQGRDGVDEKPAGLDLPDPHTVVPALKIDHGPDMTGHAPAWCSIRGRGLRGHPKCIPSIEAAFCAGHIPGYLLKATFNNRSNAIYRGKQL</sequence>
<name>A0A4S8P5G7_9HYPH</name>
<evidence type="ECO:0000313" key="2">
    <source>
        <dbReference type="Proteomes" id="UP000308828"/>
    </source>
</evidence>
<keyword evidence="2" id="KW-1185">Reference proteome</keyword>
<dbReference type="RefSeq" id="WP_136597263.1">
    <property type="nucleotide sequence ID" value="NZ_STGV01000001.1"/>
</dbReference>
<accession>A0A4S8P5G7</accession>
<protein>
    <submittedName>
        <fullName evidence="1">Uncharacterized protein</fullName>
    </submittedName>
</protein>
<organism evidence="1 2">
    <name type="scientific">Peteryoungia ipomoeae</name>
    <dbReference type="NCBI Taxonomy" id="1210932"/>
    <lineage>
        <taxon>Bacteria</taxon>
        <taxon>Pseudomonadati</taxon>
        <taxon>Pseudomonadota</taxon>
        <taxon>Alphaproteobacteria</taxon>
        <taxon>Hyphomicrobiales</taxon>
        <taxon>Rhizobiaceae</taxon>
        <taxon>Peteryoungia</taxon>
    </lineage>
</organism>
<comment type="caution">
    <text evidence="1">The sequence shown here is derived from an EMBL/GenBank/DDBJ whole genome shotgun (WGS) entry which is preliminary data.</text>
</comment>
<dbReference type="EMBL" id="STGV01000001">
    <property type="protein sequence ID" value="THV25417.1"/>
    <property type="molecule type" value="Genomic_DNA"/>
</dbReference>